<gene>
    <name evidence="2" type="ORF">NF867_18055</name>
</gene>
<name>A0A9X2JDS0_9SPHI</name>
<dbReference type="EMBL" id="JAMWYS010000061">
    <property type="protein sequence ID" value="MCO4294772.1"/>
    <property type="molecule type" value="Genomic_DNA"/>
</dbReference>
<keyword evidence="1" id="KW-0472">Membrane</keyword>
<feature type="transmembrane region" description="Helical" evidence="1">
    <location>
        <begin position="102"/>
        <end position="121"/>
    </location>
</feature>
<feature type="transmembrane region" description="Helical" evidence="1">
    <location>
        <begin position="16"/>
        <end position="37"/>
    </location>
</feature>
<dbReference type="RefSeq" id="WP_252589803.1">
    <property type="nucleotide sequence ID" value="NZ_JAMWYS010000061.1"/>
</dbReference>
<protein>
    <submittedName>
        <fullName evidence="2">Uncharacterized protein</fullName>
    </submittedName>
</protein>
<accession>A0A9X2JDS0</accession>
<dbReference type="Proteomes" id="UP001155182">
    <property type="component" value="Unassembled WGS sequence"/>
</dbReference>
<evidence type="ECO:0000256" key="1">
    <source>
        <dbReference type="SAM" id="Phobius"/>
    </source>
</evidence>
<keyword evidence="1" id="KW-0812">Transmembrane</keyword>
<feature type="transmembrane region" description="Helical" evidence="1">
    <location>
        <begin position="43"/>
        <end position="64"/>
    </location>
</feature>
<organism evidence="2 3">
    <name type="scientific">Solitalea agri</name>
    <dbReference type="NCBI Taxonomy" id="2953739"/>
    <lineage>
        <taxon>Bacteria</taxon>
        <taxon>Pseudomonadati</taxon>
        <taxon>Bacteroidota</taxon>
        <taxon>Sphingobacteriia</taxon>
        <taxon>Sphingobacteriales</taxon>
        <taxon>Sphingobacteriaceae</taxon>
        <taxon>Solitalea</taxon>
    </lineage>
</organism>
<proteinExistence type="predicted"/>
<sequence>MNHQDIRSYFEAEKSATLIILIIGGIAVLTAVVFFFLKSKMFLGAAFPLLVFGIIEIAVGYSVYTRTDKQTSDVIYSFDMNPDYLKNKELPRIQKVNSNFKVIMYVEIGLLLLSVGLIWPNYSKQNFWLGIGLGLLLQALILFVFDQIAERRALKYTEKLTQFLSDN</sequence>
<keyword evidence="1" id="KW-1133">Transmembrane helix</keyword>
<feature type="transmembrane region" description="Helical" evidence="1">
    <location>
        <begin position="127"/>
        <end position="145"/>
    </location>
</feature>
<dbReference type="AlphaFoldDB" id="A0A9X2JDS0"/>
<keyword evidence="3" id="KW-1185">Reference proteome</keyword>
<reference evidence="2" key="1">
    <citation type="submission" date="2022-06" db="EMBL/GenBank/DDBJ databases">
        <title>Solitalea sp. MAHUQ-68 isolated from rhizospheric soil.</title>
        <authorList>
            <person name="Huq M.A."/>
        </authorList>
    </citation>
    <scope>NUCLEOTIDE SEQUENCE</scope>
    <source>
        <strain evidence="2">MAHUQ-68</strain>
    </source>
</reference>
<evidence type="ECO:0000313" key="2">
    <source>
        <dbReference type="EMBL" id="MCO4294772.1"/>
    </source>
</evidence>
<comment type="caution">
    <text evidence="2">The sequence shown here is derived from an EMBL/GenBank/DDBJ whole genome shotgun (WGS) entry which is preliminary data.</text>
</comment>
<evidence type="ECO:0000313" key="3">
    <source>
        <dbReference type="Proteomes" id="UP001155182"/>
    </source>
</evidence>